<feature type="region of interest" description="Disordered" evidence="1">
    <location>
        <begin position="54"/>
        <end position="113"/>
    </location>
</feature>
<dbReference type="PANTHER" id="PTHR31589">
    <property type="entry name" value="PROTEIN, PUTATIVE (DUF239)-RELATED-RELATED"/>
    <property type="match status" value="1"/>
</dbReference>
<proteinExistence type="predicted"/>
<dbReference type="RefSeq" id="WP_208035632.1">
    <property type="nucleotide sequence ID" value="NZ_CP071839.1"/>
</dbReference>
<dbReference type="InterPro" id="IPR004314">
    <property type="entry name" value="Neprosin"/>
</dbReference>
<evidence type="ECO:0000256" key="1">
    <source>
        <dbReference type="SAM" id="MobiDB-lite"/>
    </source>
</evidence>
<evidence type="ECO:0000313" key="4">
    <source>
        <dbReference type="Proteomes" id="UP000663908"/>
    </source>
</evidence>
<name>A0ABX7TZU7_STRCY</name>
<dbReference type="Proteomes" id="UP000663908">
    <property type="component" value="Chromosome"/>
</dbReference>
<dbReference type="PROSITE" id="PS52045">
    <property type="entry name" value="NEPROSIN_PEP_CD"/>
    <property type="match status" value="1"/>
</dbReference>
<evidence type="ECO:0000259" key="2">
    <source>
        <dbReference type="PROSITE" id="PS52045"/>
    </source>
</evidence>
<dbReference type="EMBL" id="CP071839">
    <property type="protein sequence ID" value="QTE02310.1"/>
    <property type="molecule type" value="Genomic_DNA"/>
</dbReference>
<accession>A0ABX7TZU7</accession>
<protein>
    <submittedName>
        <fullName evidence="3">Glucoamylase type of glycohydrolase</fullName>
    </submittedName>
</protein>
<keyword evidence="4" id="KW-1185">Reference proteome</keyword>
<feature type="domain" description="Neprosin PEP catalytic" evidence="2">
    <location>
        <begin position="146"/>
        <end position="404"/>
    </location>
</feature>
<dbReference type="InterPro" id="IPR053168">
    <property type="entry name" value="Glutamic_endopeptidase"/>
</dbReference>
<sequence>MESGRIERNPLAPEPAPAPRAGQELEREAAERLDEIRQYFKDRYARRDVVARTTTATGEELDWVPAGSHAEPPDLEGPQPPGDPGRPRSPQTFEQAGHQAETGPPGTVPVVRRPLDDITATGTLEDYLAKGTRAKRFTPPDDIGPETRAAAAVHKYAHAAQWVANFGTEGFINTWRPYVQWSNEFSLGQLWVVRGSGSGTDLQTVEVGAQTYRDLYGDWYPHLFIFYTTNNYTHSGDNFGGYNTDVNGWQQTSQRVYPTARLAESAYGGVQYDLALKVTLYNGNWWVRVGDEWMGYYPAALFNSTGLHDQAQVVDWGGEIVDDVTNHPEATSTWMGSGHFPNEGWSRAASMHNLAYQSDSAGTMAGFRGNPSVTNTNAYQITTDFSGTTTWGSFMYWGGPGGVE</sequence>
<evidence type="ECO:0000313" key="3">
    <source>
        <dbReference type="EMBL" id="QTE02310.1"/>
    </source>
</evidence>
<feature type="compositionally biased region" description="Low complexity" evidence="1">
    <location>
        <begin position="102"/>
        <end position="112"/>
    </location>
</feature>
<dbReference type="Pfam" id="PF03080">
    <property type="entry name" value="Neprosin"/>
    <property type="match status" value="1"/>
</dbReference>
<feature type="region of interest" description="Disordered" evidence="1">
    <location>
        <begin position="1"/>
        <end position="26"/>
    </location>
</feature>
<organism evidence="3 4">
    <name type="scientific">Streptomyces cyanogenus</name>
    <dbReference type="NCBI Taxonomy" id="80860"/>
    <lineage>
        <taxon>Bacteria</taxon>
        <taxon>Bacillati</taxon>
        <taxon>Actinomycetota</taxon>
        <taxon>Actinomycetes</taxon>
        <taxon>Kitasatosporales</taxon>
        <taxon>Streptomycetaceae</taxon>
        <taxon>Streptomyces</taxon>
    </lineage>
</organism>
<gene>
    <name evidence="3" type="ORF">S1361_33575</name>
</gene>
<reference evidence="3 4" key="1">
    <citation type="submission" date="2021-03" db="EMBL/GenBank/DDBJ databases">
        <title>Complete genome sequence of Streptomyces cyanogenus S136, producer of anticancer angucycline landomycin A.</title>
        <authorList>
            <person name="Hrab P."/>
            <person name="Ruckert C."/>
            <person name="Busche T."/>
            <person name="Ostash I."/>
            <person name="Kalinowski J."/>
            <person name="Fedorenko V."/>
            <person name="Yushchuk O."/>
            <person name="Ostash B."/>
        </authorList>
    </citation>
    <scope>NUCLEOTIDE SEQUENCE [LARGE SCALE GENOMIC DNA]</scope>
    <source>
        <strain evidence="3 4">S136</strain>
    </source>
</reference>
<dbReference type="PANTHER" id="PTHR31589:SF110">
    <property type="entry name" value="PROTEIN, PUTATIVE (DUF239)-RELATED"/>
    <property type="match status" value="1"/>
</dbReference>